<evidence type="ECO:0000313" key="2">
    <source>
        <dbReference type="Proteomes" id="UP000553632"/>
    </source>
</evidence>
<sequence length="499" mass="56775">MLQPRSLLRLQSASRLLISASRGCISAPLRCTPRRFCTAPVAKTEETQQQQKQQQPESKWRGPLAFGAALGLGLVGLIAYDPGVLDQIKKAMSNEHLENSGDKAFTTLEKRDRDELKFVGKMIPKMEEDQFDNTDNIILVTFNSEQQRRENLLQLGSFIRDLRDTALANRVAEKTSNLENTHFYYAVAPGASPDDKLDFILYKGQRRQKVQLSGEGREASQKVVDEMEKFFQPMSRPLDELPKYPEETPVEEVSALNFNDRVIAAARPDMAILLQMYEDSCFLCFLMRPFVNQLEDTFRRAHLPITIKRLNIEKNDFPLGCPVARGTPTFVLYRGYSPKPEKLAEFRPRDIVDRIRTDLLHEHPGITLSEHLIRKWEGMVNQVSQRFQLLSQLIMWNTELEKSQMVLAGVSSSAPEAVRAMGKYLVMASSGDDKELFTTVVSEIMSADMKRTDLLDENIKYLNKEVMNAEMDALVMAEMMAENVVQLEEEKGEASERIA</sequence>
<evidence type="ECO:0000313" key="1">
    <source>
        <dbReference type="EMBL" id="KAF4683753.1"/>
    </source>
</evidence>
<evidence type="ECO:0008006" key="3">
    <source>
        <dbReference type="Google" id="ProtNLM"/>
    </source>
</evidence>
<dbReference type="Proteomes" id="UP000553632">
    <property type="component" value="Unassembled WGS sequence"/>
</dbReference>
<gene>
    <name evidence="1" type="ORF">FOZ63_031846</name>
</gene>
<keyword evidence="2" id="KW-1185">Reference proteome</keyword>
<organism evidence="1 2">
    <name type="scientific">Perkinsus olseni</name>
    <name type="common">Perkinsus atlanticus</name>
    <dbReference type="NCBI Taxonomy" id="32597"/>
    <lineage>
        <taxon>Eukaryota</taxon>
        <taxon>Sar</taxon>
        <taxon>Alveolata</taxon>
        <taxon>Perkinsozoa</taxon>
        <taxon>Perkinsea</taxon>
        <taxon>Perkinsida</taxon>
        <taxon>Perkinsidae</taxon>
        <taxon>Perkinsus</taxon>
    </lineage>
</organism>
<name>A0A7J6NIM4_PEROL</name>
<dbReference type="InterPro" id="IPR036249">
    <property type="entry name" value="Thioredoxin-like_sf"/>
</dbReference>
<comment type="caution">
    <text evidence="1">The sequence shown here is derived from an EMBL/GenBank/DDBJ whole genome shotgun (WGS) entry which is preliminary data.</text>
</comment>
<dbReference type="OMA" id="QEVDFMG"/>
<reference evidence="1 2" key="1">
    <citation type="submission" date="2020-04" db="EMBL/GenBank/DDBJ databases">
        <title>Perkinsus olseni comparative genomics.</title>
        <authorList>
            <person name="Bogema D.R."/>
        </authorList>
    </citation>
    <scope>NUCLEOTIDE SEQUENCE [LARGE SCALE GENOMIC DNA]</scope>
    <source>
        <strain evidence="1 2">ATCC PRA-207</strain>
    </source>
</reference>
<dbReference type="SUPFAM" id="SSF52833">
    <property type="entry name" value="Thioredoxin-like"/>
    <property type="match status" value="1"/>
</dbReference>
<dbReference type="EMBL" id="JABANO010040591">
    <property type="protein sequence ID" value="KAF4683753.1"/>
    <property type="molecule type" value="Genomic_DNA"/>
</dbReference>
<protein>
    <recommendedName>
        <fullName evidence="3">Thioredoxin domain-containing protein</fullName>
    </recommendedName>
</protein>
<accession>A0A7J6NIM4</accession>
<proteinExistence type="predicted"/>
<dbReference type="AlphaFoldDB" id="A0A7J6NIM4"/>